<dbReference type="Pfam" id="PF21891">
    <property type="entry name" value="DUF6917"/>
    <property type="match status" value="1"/>
</dbReference>
<comment type="caution">
    <text evidence="4">The sequence shown here is derived from an EMBL/GenBank/DDBJ whole genome shotgun (WGS) entry which is preliminary data.</text>
</comment>
<dbReference type="RefSeq" id="WP_189061712.1">
    <property type="nucleotide sequence ID" value="NZ_BMMK01000048.1"/>
</dbReference>
<dbReference type="Gene3D" id="3.30.360.10">
    <property type="entry name" value="Dihydrodipicolinate Reductase, domain 2"/>
    <property type="match status" value="1"/>
</dbReference>
<dbReference type="SUPFAM" id="SSF51735">
    <property type="entry name" value="NAD(P)-binding Rossmann-fold domains"/>
    <property type="match status" value="1"/>
</dbReference>
<feature type="domain" description="GFO/IDH/MocA-like oxidoreductase" evidence="3">
    <location>
        <begin position="139"/>
        <end position="243"/>
    </location>
</feature>
<dbReference type="PANTHER" id="PTHR43818:SF7">
    <property type="entry name" value="DEHYDROGENASE"/>
    <property type="match status" value="1"/>
</dbReference>
<dbReference type="Proteomes" id="UP000637578">
    <property type="component" value="Unassembled WGS sequence"/>
</dbReference>
<dbReference type="SUPFAM" id="SSF55347">
    <property type="entry name" value="Glyceraldehyde-3-phosphate dehydrogenase-like, C-terminal domain"/>
    <property type="match status" value="1"/>
</dbReference>
<accession>A0A8J3FYB0</accession>
<dbReference type="Gene3D" id="3.40.50.720">
    <property type="entry name" value="NAD(P)-binding Rossmann-like Domain"/>
    <property type="match status" value="1"/>
</dbReference>
<dbReference type="Pfam" id="PF01408">
    <property type="entry name" value="GFO_IDH_MocA"/>
    <property type="match status" value="1"/>
</dbReference>
<organism evidence="4 5">
    <name type="scientific">Longimycelium tulufanense</name>
    <dbReference type="NCBI Taxonomy" id="907463"/>
    <lineage>
        <taxon>Bacteria</taxon>
        <taxon>Bacillati</taxon>
        <taxon>Actinomycetota</taxon>
        <taxon>Actinomycetes</taxon>
        <taxon>Pseudonocardiales</taxon>
        <taxon>Pseudonocardiaceae</taxon>
        <taxon>Longimycelium</taxon>
    </lineage>
</organism>
<dbReference type="InterPro" id="IPR054210">
    <property type="entry name" value="DUF6917"/>
</dbReference>
<dbReference type="PANTHER" id="PTHR43818">
    <property type="entry name" value="BCDNA.GH03377"/>
    <property type="match status" value="1"/>
</dbReference>
<dbReference type="InterPro" id="IPR050463">
    <property type="entry name" value="Gfo/Idh/MocA_oxidrdct_glycsds"/>
</dbReference>
<keyword evidence="5" id="KW-1185">Reference proteome</keyword>
<dbReference type="InterPro" id="IPR036291">
    <property type="entry name" value="NAD(P)-bd_dom_sf"/>
</dbReference>
<proteinExistence type="predicted"/>
<evidence type="ECO:0000313" key="4">
    <source>
        <dbReference type="EMBL" id="GGM80569.1"/>
    </source>
</evidence>
<evidence type="ECO:0000259" key="2">
    <source>
        <dbReference type="Pfam" id="PF21891"/>
    </source>
</evidence>
<evidence type="ECO:0000259" key="1">
    <source>
        <dbReference type="Pfam" id="PF01408"/>
    </source>
</evidence>
<reference evidence="4" key="1">
    <citation type="journal article" date="2014" name="Int. J. Syst. Evol. Microbiol.">
        <title>Complete genome sequence of Corynebacterium casei LMG S-19264T (=DSM 44701T), isolated from a smear-ripened cheese.</title>
        <authorList>
            <consortium name="US DOE Joint Genome Institute (JGI-PGF)"/>
            <person name="Walter F."/>
            <person name="Albersmeier A."/>
            <person name="Kalinowski J."/>
            <person name="Ruckert C."/>
        </authorList>
    </citation>
    <scope>NUCLEOTIDE SEQUENCE</scope>
    <source>
        <strain evidence="4">CGMCC 4.5737</strain>
    </source>
</reference>
<gene>
    <name evidence="4" type="ORF">GCM10012275_59030</name>
</gene>
<dbReference type="GO" id="GO:0000166">
    <property type="term" value="F:nucleotide binding"/>
    <property type="evidence" value="ECO:0007669"/>
    <property type="project" value="InterPro"/>
</dbReference>
<dbReference type="InterPro" id="IPR000683">
    <property type="entry name" value="Gfo/Idh/MocA-like_OxRdtase_N"/>
</dbReference>
<dbReference type="Pfam" id="PF22725">
    <property type="entry name" value="GFO_IDH_MocA_C3"/>
    <property type="match status" value="1"/>
</dbReference>
<dbReference type="AlphaFoldDB" id="A0A8J3FYB0"/>
<dbReference type="InterPro" id="IPR055170">
    <property type="entry name" value="GFO_IDH_MocA-like_dom"/>
</dbReference>
<sequence>MKIGVLGLGAIAPFFLRAIEQDPQVTLAAVCDRDREKILPFTERGVPGFDSVEALLDAGHVDALVITLPNNLHADVAVQALERGIAVCCEKPLTVTSTDADRVVAAARRGKATLFTAFHRRYNRNLHNLAAQLPKNPAEITLVRARYHENITEHTGGDQWYLDPLRCGGGCLIDNGPNALDTVRFLVGDLRVVDATIGDVRTGCEHYAEVALEGANGVPVQVELDWALPTGELKDVTVETRDGRLLRADMLGGFEEFKSSLDHEYVGILADFRRAVALGTDHVDAGPEIVRLVSDAYTIARRKETRARMTAKNAVVARVVKLLFHSRAERGMSMSPWLSRCVPAGQIHELVTTTDRPTRPGDRVDRVGFLGFAEFHDPAVVERGDEVWLGDGRRIGVVAGFDECHAPNHYNILIDTERLLTAADLDLRPGDQICFRATTGE</sequence>
<reference evidence="4" key="2">
    <citation type="submission" date="2020-09" db="EMBL/GenBank/DDBJ databases">
        <authorList>
            <person name="Sun Q."/>
            <person name="Zhou Y."/>
        </authorList>
    </citation>
    <scope>NUCLEOTIDE SEQUENCE</scope>
    <source>
        <strain evidence="4">CGMCC 4.5737</strain>
    </source>
</reference>
<evidence type="ECO:0000313" key="5">
    <source>
        <dbReference type="Proteomes" id="UP000637578"/>
    </source>
</evidence>
<feature type="domain" description="DUF6917" evidence="2">
    <location>
        <begin position="310"/>
        <end position="435"/>
    </location>
</feature>
<evidence type="ECO:0000259" key="3">
    <source>
        <dbReference type="Pfam" id="PF22725"/>
    </source>
</evidence>
<protein>
    <submittedName>
        <fullName evidence="4">Uncharacterized protein</fullName>
    </submittedName>
</protein>
<name>A0A8J3FYB0_9PSEU</name>
<feature type="domain" description="Gfo/Idh/MocA-like oxidoreductase N-terminal" evidence="1">
    <location>
        <begin position="1"/>
        <end position="116"/>
    </location>
</feature>
<dbReference type="EMBL" id="BMMK01000048">
    <property type="protein sequence ID" value="GGM80569.1"/>
    <property type="molecule type" value="Genomic_DNA"/>
</dbReference>